<dbReference type="PROSITE" id="PS50977">
    <property type="entry name" value="HTH_TETR_2"/>
    <property type="match status" value="1"/>
</dbReference>
<evidence type="ECO:0000256" key="3">
    <source>
        <dbReference type="ARBA" id="ARBA00023163"/>
    </source>
</evidence>
<dbReference type="SUPFAM" id="SSF46689">
    <property type="entry name" value="Homeodomain-like"/>
    <property type="match status" value="1"/>
</dbReference>
<organism evidence="7 8">
    <name type="scientific">Streptomonospora nanhaiensis</name>
    <dbReference type="NCBI Taxonomy" id="1323731"/>
    <lineage>
        <taxon>Bacteria</taxon>
        <taxon>Bacillati</taxon>
        <taxon>Actinomycetota</taxon>
        <taxon>Actinomycetes</taxon>
        <taxon>Streptosporangiales</taxon>
        <taxon>Nocardiopsidaceae</taxon>
        <taxon>Streptomonospora</taxon>
    </lineage>
</organism>
<protein>
    <submittedName>
        <fullName evidence="7">AcrR family transcriptional regulator</fullName>
    </submittedName>
</protein>
<evidence type="ECO:0000313" key="8">
    <source>
        <dbReference type="Proteomes" id="UP000575985"/>
    </source>
</evidence>
<dbReference type="InterPro" id="IPR050109">
    <property type="entry name" value="HTH-type_TetR-like_transc_reg"/>
</dbReference>
<feature type="region of interest" description="Disordered" evidence="5">
    <location>
        <begin position="1"/>
        <end position="29"/>
    </location>
</feature>
<sequence length="244" mass="25348">MASAQAPEGHDGSARGAAPVPRTARRKARTRQALINAGRALIARKGDTGFSVQEITDEADVGLGSFYNHFADKHDLVRAAIEDVLEEHGRLLDALTEGSDDPAAAFALAVRATARLGATHPELARILVRNGMAYLSADHGLAPRALADIRRGIEAGRFTLGDPQIGLAVVGGSLIALIHLQLEEPGRLADDAADDLAEHVLTMFGVPAGEARELARAPLPAPSANPDPGRAPTSAPAQAQATAP</sequence>
<dbReference type="InterPro" id="IPR009057">
    <property type="entry name" value="Homeodomain-like_sf"/>
</dbReference>
<keyword evidence="2 4" id="KW-0238">DNA-binding</keyword>
<dbReference type="Gene3D" id="1.10.357.10">
    <property type="entry name" value="Tetracycline Repressor, domain 2"/>
    <property type="match status" value="1"/>
</dbReference>
<dbReference type="RefSeq" id="WP_179767843.1">
    <property type="nucleotide sequence ID" value="NZ_JACCFO010000001.1"/>
</dbReference>
<evidence type="ECO:0000256" key="2">
    <source>
        <dbReference type="ARBA" id="ARBA00023125"/>
    </source>
</evidence>
<gene>
    <name evidence="7" type="ORF">HNR12_002768</name>
</gene>
<feature type="domain" description="HTH tetR-type" evidence="6">
    <location>
        <begin position="28"/>
        <end position="88"/>
    </location>
</feature>
<feature type="compositionally biased region" description="Low complexity" evidence="5">
    <location>
        <begin position="231"/>
        <end position="244"/>
    </location>
</feature>
<feature type="DNA-binding region" description="H-T-H motif" evidence="4">
    <location>
        <begin position="51"/>
        <end position="70"/>
    </location>
</feature>
<dbReference type="Pfam" id="PF00440">
    <property type="entry name" value="TetR_N"/>
    <property type="match status" value="1"/>
</dbReference>
<evidence type="ECO:0000259" key="6">
    <source>
        <dbReference type="PROSITE" id="PS50977"/>
    </source>
</evidence>
<evidence type="ECO:0000256" key="1">
    <source>
        <dbReference type="ARBA" id="ARBA00023015"/>
    </source>
</evidence>
<dbReference type="PANTHER" id="PTHR30055:SF238">
    <property type="entry name" value="MYCOFACTOCIN BIOSYNTHESIS TRANSCRIPTIONAL REGULATOR MFTR-RELATED"/>
    <property type="match status" value="1"/>
</dbReference>
<comment type="caution">
    <text evidence="7">The sequence shown here is derived from an EMBL/GenBank/DDBJ whole genome shotgun (WGS) entry which is preliminary data.</text>
</comment>
<keyword evidence="8" id="KW-1185">Reference proteome</keyword>
<dbReference type="Proteomes" id="UP000575985">
    <property type="component" value="Unassembled WGS sequence"/>
</dbReference>
<proteinExistence type="predicted"/>
<evidence type="ECO:0000256" key="5">
    <source>
        <dbReference type="SAM" id="MobiDB-lite"/>
    </source>
</evidence>
<dbReference type="GO" id="GO:0000976">
    <property type="term" value="F:transcription cis-regulatory region binding"/>
    <property type="evidence" value="ECO:0007669"/>
    <property type="project" value="TreeGrafter"/>
</dbReference>
<dbReference type="InterPro" id="IPR036271">
    <property type="entry name" value="Tet_transcr_reg_TetR-rel_C_sf"/>
</dbReference>
<accession>A0A853BPP7</accession>
<dbReference type="SUPFAM" id="SSF48498">
    <property type="entry name" value="Tetracyclin repressor-like, C-terminal domain"/>
    <property type="match status" value="1"/>
</dbReference>
<feature type="region of interest" description="Disordered" evidence="5">
    <location>
        <begin position="214"/>
        <end position="244"/>
    </location>
</feature>
<keyword evidence="1" id="KW-0805">Transcription regulation</keyword>
<dbReference type="InterPro" id="IPR001647">
    <property type="entry name" value="HTH_TetR"/>
</dbReference>
<dbReference type="PANTHER" id="PTHR30055">
    <property type="entry name" value="HTH-TYPE TRANSCRIPTIONAL REGULATOR RUTR"/>
    <property type="match status" value="1"/>
</dbReference>
<dbReference type="AlphaFoldDB" id="A0A853BPP7"/>
<evidence type="ECO:0000313" key="7">
    <source>
        <dbReference type="EMBL" id="NYI96491.1"/>
    </source>
</evidence>
<keyword evidence="3" id="KW-0804">Transcription</keyword>
<dbReference type="InterPro" id="IPR049513">
    <property type="entry name" value="TetR_C_40"/>
</dbReference>
<reference evidence="7 8" key="1">
    <citation type="submission" date="2020-07" db="EMBL/GenBank/DDBJ databases">
        <title>Sequencing the genomes of 1000 actinobacteria strains.</title>
        <authorList>
            <person name="Klenk H.-P."/>
        </authorList>
    </citation>
    <scope>NUCLEOTIDE SEQUENCE [LARGE SCALE GENOMIC DNA]</scope>
    <source>
        <strain evidence="7 8">DSM 45927</strain>
    </source>
</reference>
<evidence type="ECO:0000256" key="4">
    <source>
        <dbReference type="PROSITE-ProRule" id="PRU00335"/>
    </source>
</evidence>
<dbReference type="Pfam" id="PF21306">
    <property type="entry name" value="TetR_C_40"/>
    <property type="match status" value="1"/>
</dbReference>
<dbReference type="EMBL" id="JACCFO010000001">
    <property type="protein sequence ID" value="NYI96491.1"/>
    <property type="molecule type" value="Genomic_DNA"/>
</dbReference>
<dbReference type="GO" id="GO:0003700">
    <property type="term" value="F:DNA-binding transcription factor activity"/>
    <property type="evidence" value="ECO:0007669"/>
    <property type="project" value="TreeGrafter"/>
</dbReference>
<name>A0A853BPP7_9ACTN</name>